<sequence length="176" mass="19285">MTHDGARPSSDGSSPEPPEEVARAVVLRQLSFGPRTRAQLREKVLAKDVPPDVADAVLDRMGEVGLIDDEQFAHDWVRSRHRSKGLSRRALSHELQRKGVDRALVDDALTQLDGDDERAAATALVERRLPSLRGLDERRAANRLVGMLARKGYPPGLSGEVVRQALRSSGPTELAD</sequence>
<evidence type="ECO:0000256" key="5">
    <source>
        <dbReference type="HAMAP-Rule" id="MF_01114"/>
    </source>
</evidence>
<keyword evidence="4 5" id="KW-0963">Cytoplasm</keyword>
<evidence type="ECO:0000256" key="3">
    <source>
        <dbReference type="ARBA" id="ARBA00018111"/>
    </source>
</evidence>
<evidence type="ECO:0000259" key="8">
    <source>
        <dbReference type="Pfam" id="PF21981"/>
    </source>
</evidence>
<evidence type="ECO:0000256" key="1">
    <source>
        <dbReference type="ARBA" id="ARBA00004496"/>
    </source>
</evidence>
<dbReference type="Pfam" id="PF02631">
    <property type="entry name" value="RecX_HTH2"/>
    <property type="match status" value="1"/>
</dbReference>
<accession>A0ABW0GIS2</accession>
<evidence type="ECO:0000256" key="2">
    <source>
        <dbReference type="ARBA" id="ARBA00009695"/>
    </source>
</evidence>
<dbReference type="Pfam" id="PF21982">
    <property type="entry name" value="RecX_HTH1"/>
    <property type="match status" value="1"/>
</dbReference>
<feature type="region of interest" description="Disordered" evidence="6">
    <location>
        <begin position="1"/>
        <end position="20"/>
    </location>
</feature>
<dbReference type="InterPro" id="IPR003783">
    <property type="entry name" value="Regulatory_RecX"/>
</dbReference>
<evidence type="ECO:0000256" key="6">
    <source>
        <dbReference type="SAM" id="MobiDB-lite"/>
    </source>
</evidence>
<evidence type="ECO:0000256" key="4">
    <source>
        <dbReference type="ARBA" id="ARBA00022490"/>
    </source>
</evidence>
<dbReference type="Proteomes" id="UP001596122">
    <property type="component" value="Unassembled WGS sequence"/>
</dbReference>
<dbReference type="InterPro" id="IPR053924">
    <property type="entry name" value="RecX_HTH_2nd"/>
</dbReference>
<comment type="function">
    <text evidence="5">Modulates RecA activity.</text>
</comment>
<dbReference type="PANTHER" id="PTHR33602:SF1">
    <property type="entry name" value="REGULATORY PROTEIN RECX FAMILY PROTEIN"/>
    <property type="match status" value="1"/>
</dbReference>
<dbReference type="InterPro" id="IPR053925">
    <property type="entry name" value="RecX_HTH_3rd"/>
</dbReference>
<protein>
    <recommendedName>
        <fullName evidence="3 5">Regulatory protein RecX</fullName>
    </recommendedName>
</protein>
<dbReference type="EMBL" id="JBHSLD010000004">
    <property type="protein sequence ID" value="MFC5379825.1"/>
    <property type="molecule type" value="Genomic_DNA"/>
</dbReference>
<keyword evidence="11" id="KW-1185">Reference proteome</keyword>
<name>A0ABW0GIS2_9MICO</name>
<proteinExistence type="inferred from homology"/>
<comment type="caution">
    <text evidence="10">The sequence shown here is derived from an EMBL/GenBank/DDBJ whole genome shotgun (WGS) entry which is preliminary data.</text>
</comment>
<dbReference type="Gene3D" id="1.10.10.10">
    <property type="entry name" value="Winged helix-like DNA-binding domain superfamily/Winged helix DNA-binding domain"/>
    <property type="match status" value="1"/>
</dbReference>
<feature type="domain" description="RecX third three-helical" evidence="8">
    <location>
        <begin position="116"/>
        <end position="157"/>
    </location>
</feature>
<evidence type="ECO:0000313" key="11">
    <source>
        <dbReference type="Proteomes" id="UP001596122"/>
    </source>
</evidence>
<gene>
    <name evidence="5" type="primary">recX</name>
    <name evidence="10" type="ORF">ACFPJ6_03370</name>
</gene>
<comment type="subcellular location">
    <subcellularLocation>
        <location evidence="1 5">Cytoplasm</location>
    </subcellularLocation>
</comment>
<feature type="domain" description="RecX first three-helical" evidence="9">
    <location>
        <begin position="22"/>
        <end position="61"/>
    </location>
</feature>
<dbReference type="Pfam" id="PF21981">
    <property type="entry name" value="RecX_HTH3"/>
    <property type="match status" value="1"/>
</dbReference>
<dbReference type="HAMAP" id="MF_01114">
    <property type="entry name" value="RecX"/>
    <property type="match status" value="1"/>
</dbReference>
<organism evidence="10 11">
    <name type="scientific">Aquipuribacter nitratireducens</name>
    <dbReference type="NCBI Taxonomy" id="650104"/>
    <lineage>
        <taxon>Bacteria</taxon>
        <taxon>Bacillati</taxon>
        <taxon>Actinomycetota</taxon>
        <taxon>Actinomycetes</taxon>
        <taxon>Micrococcales</taxon>
        <taxon>Intrasporangiaceae</taxon>
        <taxon>Aquipuribacter</taxon>
    </lineage>
</organism>
<dbReference type="RefSeq" id="WP_340269051.1">
    <property type="nucleotide sequence ID" value="NZ_JBBEOG010000003.1"/>
</dbReference>
<evidence type="ECO:0000259" key="9">
    <source>
        <dbReference type="Pfam" id="PF21982"/>
    </source>
</evidence>
<reference evidence="11" key="1">
    <citation type="journal article" date="2019" name="Int. J. Syst. Evol. Microbiol.">
        <title>The Global Catalogue of Microorganisms (GCM) 10K type strain sequencing project: providing services to taxonomists for standard genome sequencing and annotation.</title>
        <authorList>
            <consortium name="The Broad Institute Genomics Platform"/>
            <consortium name="The Broad Institute Genome Sequencing Center for Infectious Disease"/>
            <person name="Wu L."/>
            <person name="Ma J."/>
        </authorList>
    </citation>
    <scope>NUCLEOTIDE SEQUENCE [LARGE SCALE GENOMIC DNA]</scope>
    <source>
        <strain evidence="11">CCUG 43114</strain>
    </source>
</reference>
<comment type="similarity">
    <text evidence="2 5">Belongs to the RecX family.</text>
</comment>
<dbReference type="PANTHER" id="PTHR33602">
    <property type="entry name" value="REGULATORY PROTEIN RECX FAMILY PROTEIN"/>
    <property type="match status" value="1"/>
</dbReference>
<feature type="domain" description="RecX second three-helical" evidence="7">
    <location>
        <begin position="68"/>
        <end position="109"/>
    </location>
</feature>
<dbReference type="InterPro" id="IPR036388">
    <property type="entry name" value="WH-like_DNA-bd_sf"/>
</dbReference>
<evidence type="ECO:0000259" key="7">
    <source>
        <dbReference type="Pfam" id="PF02631"/>
    </source>
</evidence>
<dbReference type="InterPro" id="IPR053926">
    <property type="entry name" value="RecX_HTH_1st"/>
</dbReference>
<evidence type="ECO:0000313" key="10">
    <source>
        <dbReference type="EMBL" id="MFC5379825.1"/>
    </source>
</evidence>